<accession>A0A6I6A625</accession>
<evidence type="ECO:0000313" key="1">
    <source>
        <dbReference type="EMBL" id="QGQ21290.1"/>
    </source>
</evidence>
<evidence type="ECO:0000313" key="2">
    <source>
        <dbReference type="Proteomes" id="UP000427281"/>
    </source>
</evidence>
<sequence length="93" mass="10188">MGKKASSAIKAGSMIQVKEGVCLPEFPEISCAGWTGMVVEVRGKKVSERTYILEWDEATEKKIPEAYKTQCEAQQLLYTMACLPGDDLTLADA</sequence>
<protein>
    <recommendedName>
        <fullName evidence="3">DUF2158 domain-containing protein</fullName>
    </recommendedName>
</protein>
<organism evidence="1 2">
    <name type="scientific">Gimesia benthica</name>
    <dbReference type="NCBI Taxonomy" id="2608982"/>
    <lineage>
        <taxon>Bacteria</taxon>
        <taxon>Pseudomonadati</taxon>
        <taxon>Planctomycetota</taxon>
        <taxon>Planctomycetia</taxon>
        <taxon>Planctomycetales</taxon>
        <taxon>Planctomycetaceae</taxon>
        <taxon>Gimesia</taxon>
    </lineage>
</organism>
<gene>
    <name evidence="1" type="ORF">F1728_00620</name>
</gene>
<name>A0A6I6A625_9PLAN</name>
<dbReference type="AlphaFoldDB" id="A0A6I6A625"/>
<reference evidence="1 2" key="1">
    <citation type="submission" date="2019-09" db="EMBL/GenBank/DDBJ databases">
        <title>Gimesia benthica sp. nov., a novel bacterium isolated from deep-sea water of the Northwest Indian Ocean.</title>
        <authorList>
            <person name="Dai X."/>
        </authorList>
    </citation>
    <scope>NUCLEOTIDE SEQUENCE [LARGE SCALE GENOMIC DNA]</scope>
    <source>
        <strain evidence="1 2">E7</strain>
    </source>
</reference>
<dbReference type="KEGG" id="gim:F1728_00620"/>
<evidence type="ECO:0008006" key="3">
    <source>
        <dbReference type="Google" id="ProtNLM"/>
    </source>
</evidence>
<keyword evidence="2" id="KW-1185">Reference proteome</keyword>
<dbReference type="Proteomes" id="UP000427281">
    <property type="component" value="Chromosome"/>
</dbReference>
<dbReference type="EMBL" id="CP043930">
    <property type="protein sequence ID" value="QGQ21290.1"/>
    <property type="molecule type" value="Genomic_DNA"/>
</dbReference>
<proteinExistence type="predicted"/>